<name>A0ABT1XNG0_9SPHN</name>
<keyword evidence="2" id="KW-1185">Reference proteome</keyword>
<evidence type="ECO:0000313" key="1">
    <source>
        <dbReference type="EMBL" id="MCR2833193.1"/>
    </source>
</evidence>
<dbReference type="EMBL" id="JANKHH010000003">
    <property type="protein sequence ID" value="MCR2833193.1"/>
    <property type="molecule type" value="Genomic_DNA"/>
</dbReference>
<dbReference type="Gene3D" id="3.90.550.10">
    <property type="entry name" value="Spore Coat Polysaccharide Biosynthesis Protein SpsA, Chain A"/>
    <property type="match status" value="1"/>
</dbReference>
<dbReference type="InterPro" id="IPR029044">
    <property type="entry name" value="Nucleotide-diphossugar_trans"/>
</dbReference>
<reference evidence="1 2" key="1">
    <citation type="submission" date="2022-08" db="EMBL/GenBank/DDBJ databases">
        <title>Polyphasic taxonomy analysis of Qipengyuania sp.RS5-5.</title>
        <authorList>
            <person name="Xamxidin M."/>
            <person name="Wu M."/>
        </authorList>
    </citation>
    <scope>NUCLEOTIDE SEQUENCE [LARGE SCALE GENOMIC DNA]</scope>
    <source>
        <strain evidence="1 2">RS5-5</strain>
    </source>
</reference>
<gene>
    <name evidence="1" type="ORF">NSO95_04495</name>
</gene>
<dbReference type="SUPFAM" id="SSF53448">
    <property type="entry name" value="Nucleotide-diphospho-sugar transferases"/>
    <property type="match status" value="1"/>
</dbReference>
<dbReference type="RefSeq" id="WP_257594960.1">
    <property type="nucleotide sequence ID" value="NZ_JANKHH010000003.1"/>
</dbReference>
<proteinExistence type="predicted"/>
<dbReference type="Proteomes" id="UP001206067">
    <property type="component" value="Unassembled WGS sequence"/>
</dbReference>
<organism evidence="1 2">
    <name type="scientific">Parerythrobacter lacustris</name>
    <dbReference type="NCBI Taxonomy" id="2969984"/>
    <lineage>
        <taxon>Bacteria</taxon>
        <taxon>Pseudomonadati</taxon>
        <taxon>Pseudomonadota</taxon>
        <taxon>Alphaproteobacteria</taxon>
        <taxon>Sphingomonadales</taxon>
        <taxon>Erythrobacteraceae</taxon>
        <taxon>Parerythrobacter</taxon>
    </lineage>
</organism>
<evidence type="ECO:0008006" key="3">
    <source>
        <dbReference type="Google" id="ProtNLM"/>
    </source>
</evidence>
<dbReference type="InterPro" id="IPR002495">
    <property type="entry name" value="Glyco_trans_8"/>
</dbReference>
<evidence type="ECO:0000313" key="2">
    <source>
        <dbReference type="Proteomes" id="UP001206067"/>
    </source>
</evidence>
<comment type="caution">
    <text evidence="1">The sequence shown here is derived from an EMBL/GenBank/DDBJ whole genome shotgun (WGS) entry which is preliminary data.</text>
</comment>
<protein>
    <recommendedName>
        <fullName evidence="3">Glycosyltransferase family 8 protein</fullName>
    </recommendedName>
</protein>
<dbReference type="Pfam" id="PF01501">
    <property type="entry name" value="Glyco_transf_8"/>
    <property type="match status" value="1"/>
</dbReference>
<accession>A0ABT1XNG0</accession>
<sequence length="295" mass="32290">MRTSSLPVELVTVSSTGFITGTQTMLDSFLHHNPWFDSPIAVIHDDLPNPVAAKLEAQFPRLTCRTPSSDLARAISNLVAARPSLASRYRRFFSLDLFDGVSARPALFVDSDVLFCASVETVASLDAPIAASGDRAYLAGNRRDPETLAEGAGTANADAFRSFNAGFVRVSQELRQAAMRDRVIGELAPERWSTVASDHTDQAVLNRLFGAEVHILDPSYNLMLGHLGRLNEAAGGGVQDARVLHFNGRAKPWQMDDSLRAMSDDPDFSFALAAWHAAYRRFMARRMGHNSKENA</sequence>